<evidence type="ECO:0000256" key="3">
    <source>
        <dbReference type="ARBA" id="ARBA00022670"/>
    </source>
</evidence>
<feature type="chain" id="PRO_5044954395" description="Peptide hydrolase" evidence="7">
    <location>
        <begin position="22"/>
        <end position="216"/>
    </location>
</feature>
<proteinExistence type="inferred from homology"/>
<comment type="cofactor">
    <cofactor evidence="1">
        <name>Zn(2+)</name>
        <dbReference type="ChEBI" id="CHEBI:29105"/>
    </cofactor>
</comment>
<organism evidence="9 10">
    <name type="scientific">Diaporthe eres</name>
    <name type="common">Phomopsis oblonga</name>
    <dbReference type="NCBI Taxonomy" id="83184"/>
    <lineage>
        <taxon>Eukaryota</taxon>
        <taxon>Fungi</taxon>
        <taxon>Dikarya</taxon>
        <taxon>Ascomycota</taxon>
        <taxon>Pezizomycotina</taxon>
        <taxon>Sordariomycetes</taxon>
        <taxon>Sordariomycetidae</taxon>
        <taxon>Diaporthales</taxon>
        <taxon>Diaporthaceae</taxon>
        <taxon>Diaporthe</taxon>
        <taxon>Diaporthe eres species complex</taxon>
    </lineage>
</organism>
<keyword evidence="4 7" id="KW-0479">Metal-binding</keyword>
<evidence type="ECO:0000256" key="4">
    <source>
        <dbReference type="ARBA" id="ARBA00022723"/>
    </source>
</evidence>
<keyword evidence="3 7" id="KW-0645">Protease</keyword>
<keyword evidence="10" id="KW-1185">Reference proteome</keyword>
<evidence type="ECO:0000256" key="2">
    <source>
        <dbReference type="ARBA" id="ARBA00005634"/>
    </source>
</evidence>
<feature type="domain" description="Peptidase M28" evidence="8">
    <location>
        <begin position="90"/>
        <end position="179"/>
    </location>
</feature>
<dbReference type="SUPFAM" id="SSF53187">
    <property type="entry name" value="Zn-dependent exopeptidases"/>
    <property type="match status" value="1"/>
</dbReference>
<dbReference type="InterPro" id="IPR045175">
    <property type="entry name" value="M28_fam"/>
</dbReference>
<gene>
    <name evidence="9" type="ORF">SLS63_009315</name>
</gene>
<sequence length="216" mass="24086">MKPVFSFGAVLAVASLAFATARHREIVDSETLRDLIEEAELIAKAETIEAIAYASPDKNRLVGTPGFEDTMWYIWETLDKLDYYDLWRQHNVLQLGAHMDSVAAGPGINDNASGGIGLLEVAIQLANYSVNNAVRFSWWGAEEQGLVGSEGYVDVLTEEEIRQIRLYLNFDMIASPAHELGVYNCDFSNLGMPPVPGIKETQEMFQDYFEDIADLE</sequence>
<keyword evidence="6 7" id="KW-0862">Zinc</keyword>
<protein>
    <recommendedName>
        <fullName evidence="7">Peptide hydrolase</fullName>
        <ecNumber evidence="7">3.4.-.-</ecNumber>
    </recommendedName>
</protein>
<dbReference type="PANTHER" id="PTHR12147:SF26">
    <property type="entry name" value="PEPTIDASE M28 DOMAIN-CONTAINING PROTEIN"/>
    <property type="match status" value="1"/>
</dbReference>
<evidence type="ECO:0000256" key="5">
    <source>
        <dbReference type="ARBA" id="ARBA00022801"/>
    </source>
</evidence>
<accession>A0ABR1P042</accession>
<dbReference type="EMBL" id="JAKNSF020000067">
    <property type="protein sequence ID" value="KAK7722034.1"/>
    <property type="molecule type" value="Genomic_DNA"/>
</dbReference>
<evidence type="ECO:0000256" key="6">
    <source>
        <dbReference type="ARBA" id="ARBA00022833"/>
    </source>
</evidence>
<feature type="signal peptide" evidence="7">
    <location>
        <begin position="1"/>
        <end position="21"/>
    </location>
</feature>
<keyword evidence="7" id="KW-0732">Signal</keyword>
<dbReference type="PANTHER" id="PTHR12147">
    <property type="entry name" value="METALLOPEPTIDASE M28 FAMILY MEMBER"/>
    <property type="match status" value="1"/>
</dbReference>
<dbReference type="InterPro" id="IPR007484">
    <property type="entry name" value="Peptidase_M28"/>
</dbReference>
<comment type="similarity">
    <text evidence="2">Belongs to the peptidase M28 family. M28B subfamily.</text>
</comment>
<evidence type="ECO:0000256" key="1">
    <source>
        <dbReference type="ARBA" id="ARBA00001947"/>
    </source>
</evidence>
<evidence type="ECO:0000313" key="9">
    <source>
        <dbReference type="EMBL" id="KAK7722034.1"/>
    </source>
</evidence>
<evidence type="ECO:0000313" key="10">
    <source>
        <dbReference type="Proteomes" id="UP001430848"/>
    </source>
</evidence>
<dbReference type="EC" id="3.4.-.-" evidence="7"/>
<name>A0ABR1P042_DIAER</name>
<reference evidence="9 10" key="1">
    <citation type="submission" date="2024-02" db="EMBL/GenBank/DDBJ databases">
        <title>De novo assembly and annotation of 12 fungi associated with fruit tree decline syndrome in Ontario, Canada.</title>
        <authorList>
            <person name="Sulman M."/>
            <person name="Ellouze W."/>
            <person name="Ilyukhin E."/>
        </authorList>
    </citation>
    <scope>NUCLEOTIDE SEQUENCE [LARGE SCALE GENOMIC DNA]</scope>
    <source>
        <strain evidence="9 10">M169</strain>
    </source>
</reference>
<comment type="caution">
    <text evidence="9">The sequence shown here is derived from an EMBL/GenBank/DDBJ whole genome shotgun (WGS) entry which is preliminary data.</text>
</comment>
<evidence type="ECO:0000259" key="8">
    <source>
        <dbReference type="Pfam" id="PF04389"/>
    </source>
</evidence>
<dbReference type="Pfam" id="PF04389">
    <property type="entry name" value="Peptidase_M28"/>
    <property type="match status" value="1"/>
</dbReference>
<dbReference type="Gene3D" id="3.40.630.10">
    <property type="entry name" value="Zn peptidases"/>
    <property type="match status" value="1"/>
</dbReference>
<keyword evidence="5 7" id="KW-0378">Hydrolase</keyword>
<evidence type="ECO:0000256" key="7">
    <source>
        <dbReference type="RuleBase" id="RU361240"/>
    </source>
</evidence>
<dbReference type="Proteomes" id="UP001430848">
    <property type="component" value="Unassembled WGS sequence"/>
</dbReference>